<sequence length="1801" mass="192009">MRKLFTLLIVLFLWAGSSWGQVDVQIGSGTTTTTYLPIYSCYNYSYSQQIYLGSELQNAGGGVGTINKIRFYYASGGTTFANWSDWTVYLGNTTKTVFANTTDWEPYENLTQVFTGTITPVTGSWVEITLTTPYNYTGGNLIVAVDENSPNYSCTASWRSFASGSNRGILYYSDGTNPDPASPPAANYGPNASISQIQFNMAAYVPTTPPNCATLVSPADAATNVPVGATLNWASGGGAPTGYNLYFGADELPATPIDLGLVTTYDPAGDMDYSTTYYWKVVPYNDNGDATVCAVWSFTTGPDPTVTVFPFTEGFEGATFPPYGWSQITVSGTSPWIMSTTSPHSGLQCARAPWASAGGEHLLITPPLDLTTVDYRLKFWLKGSSSAGTDLEVQIATNNSSASNFTTTLATYIAGTNMPTVWTEQIIDLSAYEDIQYIAFRLIDDDGYAFYIDDVTIEEIPATPVFSVSPSTKDFGTLAVGGSLSQVFTISNTGGGTLVINPAISVTGTDADQFVLTDANTYPLNLTAGQTATVSVAFTPTSAGEKSASLVIIDNLGSKATNTVPLTGTGFTPPPGSTCDNPYPIDLPLESFAGNTATMGDDYSSTWITPNSSYMNGDDMVFEFTLTEAGYLSGSMTSPDTWIGLFILEDCPDPVTPAAVIRSATSTGSSVSFTDQLMQAGTYFAIVSSYPSPQSIAFTLNLAFEPLPDCLPPTGLSASVTSTSANLSWTEAGTATAWEYVYGPAPLEAPTGAGTATSSSTDNPITSLTPGTPYQFYVRAMCDSPSTWAGPASFSTTQIPATLPLTEGFESGFGSWAVVNGTQLNTWFAGTAAVPHSGTNSAFITNDGGTSYSYTIDAASVVHIYRDIEFSGGEAAGYSLKFWYKGLAEPCCDYMKVFIVDPSTLPVAGTQLTTGQIGVNYNQQADYVEVTLAIPNTVAGTKRLVFSWRNDGSIGPNPPVSLDDISLQVITTGAVRGEVTDCYTGALLEGVTVSIAGSTTTTDANGYYEFPAIATGTYDLTASLSGYFNKTITGVVISEGATTTQDICLNIYVDPPLNLQASVENQDVHLTWLDPGALGNAFTEGFEAGTLPTGWLAIDNDGDAFNWVNTIEQAFGFSAHTGSGAMTSASYDNTAGALTPDNWLISPAISVTATSDLSWWHSAQDPDWPDEQYYVKVSTTGTALTDFTTTIWSGITPGDWAQVTVSLSAFAGQTIYIAWQHTDVTDMFWMKLDDVVVTNTASRGSYTPIVSNRTSIGYPFKTAGLTPEQIEERFLAYNDNGGVRSTRALTGYNVYRDEVFLNYTTLTEYDDLSLPAGTYSYTVTAVYNEGESEPAGPVTVEIITCSVPTNVQVTDYDQTTATIEWTAPAEPPANGYEYEVRSDGDPGSGAIGLAAFGATNGTTANITELEDGTVYMVYVRSVCGDANYSNWTGGVQFTTPCDARNLPFTEDFEASSPNLSCWVSYNIDGAGTYWGLSSAYNHTEGGVVSALHAYGPSTNTEDGYLVSPGLVIPASGYIELSFWSYNVYPGDYVKNSVLISAGSPDPTDGDYVEIWSPASVTASWEQTLLDLSAYHGQTIYIAFRYEGSFAHTWHLDDVSVSVQTPPTKTLNLTDVRLEHLFVTGTGGLMNQAYNAGGPQYTAPTADVIIVELHDAATYATVLRTYTGVALSQTGTASIPDIDLPDGNYRITIKHRNSIETTSMLPVDFTGAIVSYSFGTQASAYGNNLKLIDGFYCIFGGDVNQDGQVEGLDVSEIENGVNAFSTGYLPIDVDGDGSLGISDYSIWENNNNTFVKRVIPIP</sequence>
<dbReference type="InterPro" id="IPR011628">
    <property type="entry name" value="Cleaved_adhesin"/>
</dbReference>
<dbReference type="GO" id="GO:0030246">
    <property type="term" value="F:carbohydrate binding"/>
    <property type="evidence" value="ECO:0007669"/>
    <property type="project" value="InterPro"/>
</dbReference>
<proteinExistence type="predicted"/>
<dbReference type="Pfam" id="PF22544">
    <property type="entry name" value="HYDIN_VesB_CFA65-like_Ig"/>
    <property type="match status" value="1"/>
</dbReference>
<dbReference type="InterPro" id="IPR036116">
    <property type="entry name" value="FN3_sf"/>
</dbReference>
<evidence type="ECO:0000313" key="7">
    <source>
        <dbReference type="EMBL" id="MPL69174.1"/>
    </source>
</evidence>
<dbReference type="CDD" id="cd00063">
    <property type="entry name" value="FN3"/>
    <property type="match status" value="2"/>
</dbReference>
<comment type="caution">
    <text evidence="7">The sequence shown here is derived from an EMBL/GenBank/DDBJ whole genome shotgun (WGS) entry which is preliminary data.</text>
</comment>
<dbReference type="InterPro" id="IPR036439">
    <property type="entry name" value="Dockerin_dom_sf"/>
</dbReference>
<dbReference type="EMBL" id="VSSQ01000045">
    <property type="protein sequence ID" value="MPL69174.1"/>
    <property type="molecule type" value="Genomic_DNA"/>
</dbReference>
<feature type="domain" description="Fibronectin type-III" evidence="6">
    <location>
        <begin position="1347"/>
        <end position="1442"/>
    </location>
</feature>
<dbReference type="Pfam" id="PF13620">
    <property type="entry name" value="CarboxypepD_reg"/>
    <property type="match status" value="1"/>
</dbReference>
<dbReference type="Gene3D" id="2.60.40.10">
    <property type="entry name" value="Immunoglobulins"/>
    <property type="match status" value="5"/>
</dbReference>
<evidence type="ECO:0000256" key="4">
    <source>
        <dbReference type="ARBA" id="ARBA00023069"/>
    </source>
</evidence>
<dbReference type="Pfam" id="PF07675">
    <property type="entry name" value="Cleaved_Adhesin"/>
    <property type="match status" value="3"/>
</dbReference>
<evidence type="ECO:0000256" key="3">
    <source>
        <dbReference type="ARBA" id="ARBA00022490"/>
    </source>
</evidence>
<dbReference type="SUPFAM" id="SSF49899">
    <property type="entry name" value="Concanavalin A-like lectins/glucanases"/>
    <property type="match status" value="1"/>
</dbReference>
<dbReference type="InterPro" id="IPR013320">
    <property type="entry name" value="ConA-like_dom_sf"/>
</dbReference>
<evidence type="ECO:0000256" key="2">
    <source>
        <dbReference type="ARBA" id="ARBA00004496"/>
    </source>
</evidence>
<dbReference type="GO" id="GO:0005929">
    <property type="term" value="C:cilium"/>
    <property type="evidence" value="ECO:0007669"/>
    <property type="project" value="UniProtKB-SubCell"/>
</dbReference>
<dbReference type="PROSITE" id="PS50853">
    <property type="entry name" value="FN3"/>
    <property type="match status" value="2"/>
</dbReference>
<dbReference type="SUPFAM" id="SSF49265">
    <property type="entry name" value="Fibronectin type III"/>
    <property type="match status" value="2"/>
</dbReference>
<dbReference type="InterPro" id="IPR013783">
    <property type="entry name" value="Ig-like_fold"/>
</dbReference>
<feature type="domain" description="Fibronectin type-III" evidence="6">
    <location>
        <begin position="712"/>
        <end position="799"/>
    </location>
</feature>
<dbReference type="NCBIfam" id="NF012200">
    <property type="entry name" value="choice_anch_D"/>
    <property type="match status" value="1"/>
</dbReference>
<dbReference type="Gene3D" id="2.60.120.260">
    <property type="entry name" value="Galactose-binding domain-like"/>
    <property type="match status" value="1"/>
</dbReference>
<dbReference type="InterPro" id="IPR053879">
    <property type="entry name" value="HYDIN_VesB_CFA65-like_Ig"/>
</dbReference>
<accession>A0A644TQF4</accession>
<dbReference type="Gene3D" id="2.60.40.1120">
    <property type="entry name" value="Carboxypeptidase-like, regulatory domain"/>
    <property type="match status" value="1"/>
</dbReference>
<dbReference type="InterPro" id="IPR013784">
    <property type="entry name" value="Carb-bd-like_fold"/>
</dbReference>
<comment type="subcellular location">
    <subcellularLocation>
        <location evidence="1">Cell projection</location>
        <location evidence="1">Cilium</location>
    </subcellularLocation>
    <subcellularLocation>
        <location evidence="2">Cytoplasm</location>
    </subcellularLocation>
</comment>
<organism evidence="7">
    <name type="scientific">bioreactor metagenome</name>
    <dbReference type="NCBI Taxonomy" id="1076179"/>
    <lineage>
        <taxon>unclassified sequences</taxon>
        <taxon>metagenomes</taxon>
        <taxon>ecological metagenomes</taxon>
    </lineage>
</organism>
<evidence type="ECO:0000256" key="5">
    <source>
        <dbReference type="ARBA" id="ARBA00023273"/>
    </source>
</evidence>
<dbReference type="InterPro" id="IPR003961">
    <property type="entry name" value="FN3_dom"/>
</dbReference>
<dbReference type="Gene3D" id="2.60.120.200">
    <property type="match status" value="3"/>
</dbReference>
<keyword evidence="4" id="KW-0969">Cilium</keyword>
<evidence type="ECO:0000259" key="6">
    <source>
        <dbReference type="PROSITE" id="PS50853"/>
    </source>
</evidence>
<dbReference type="GO" id="GO:0000272">
    <property type="term" value="P:polysaccharide catabolic process"/>
    <property type="evidence" value="ECO:0007669"/>
    <property type="project" value="InterPro"/>
</dbReference>
<dbReference type="GO" id="GO:0005737">
    <property type="term" value="C:cytoplasm"/>
    <property type="evidence" value="ECO:0007669"/>
    <property type="project" value="UniProtKB-SubCell"/>
</dbReference>
<keyword evidence="3" id="KW-0963">Cytoplasm</keyword>
<reference evidence="7" key="1">
    <citation type="submission" date="2019-08" db="EMBL/GenBank/DDBJ databases">
        <authorList>
            <person name="Kucharzyk K."/>
            <person name="Murdoch R.W."/>
            <person name="Higgins S."/>
            <person name="Loffler F."/>
        </authorList>
    </citation>
    <scope>NUCLEOTIDE SEQUENCE</scope>
</reference>
<name>A0A644TQF4_9ZZZZ</name>
<dbReference type="SUPFAM" id="SSF49452">
    <property type="entry name" value="Starch-binding domain-like"/>
    <property type="match status" value="1"/>
</dbReference>
<dbReference type="SUPFAM" id="SSF63446">
    <property type="entry name" value="Type I dockerin domain"/>
    <property type="match status" value="1"/>
</dbReference>
<dbReference type="SMART" id="SM00060">
    <property type="entry name" value="FN3"/>
    <property type="match status" value="3"/>
</dbReference>
<dbReference type="Pfam" id="PF00041">
    <property type="entry name" value="fn3"/>
    <property type="match status" value="2"/>
</dbReference>
<gene>
    <name evidence="7" type="ORF">SDC9_14908</name>
</gene>
<dbReference type="NCBIfam" id="NF038128">
    <property type="entry name" value="choice_anch_J"/>
    <property type="match status" value="3"/>
</dbReference>
<protein>
    <recommendedName>
        <fullName evidence="6">Fibronectin type-III domain-containing protein</fullName>
    </recommendedName>
</protein>
<evidence type="ECO:0000256" key="1">
    <source>
        <dbReference type="ARBA" id="ARBA00004138"/>
    </source>
</evidence>
<keyword evidence="5" id="KW-0966">Cell projection</keyword>